<name>A0A0A0JIJ2_9MICO</name>
<reference evidence="1 2" key="1">
    <citation type="submission" date="2013-08" db="EMBL/GenBank/DDBJ databases">
        <title>The genome sequence of Knoellia subterranea.</title>
        <authorList>
            <person name="Zhu W."/>
            <person name="Wang G."/>
        </authorList>
    </citation>
    <scope>NUCLEOTIDE SEQUENCE [LARGE SCALE GENOMIC DNA]</scope>
    <source>
        <strain evidence="1 2">KCTC 19937</strain>
    </source>
</reference>
<evidence type="ECO:0000313" key="1">
    <source>
        <dbReference type="EMBL" id="KGN36534.1"/>
    </source>
</evidence>
<organism evidence="1 2">
    <name type="scientific">Knoellia subterranea KCTC 19937</name>
    <dbReference type="NCBI Taxonomy" id="1385521"/>
    <lineage>
        <taxon>Bacteria</taxon>
        <taxon>Bacillati</taxon>
        <taxon>Actinomycetota</taxon>
        <taxon>Actinomycetes</taxon>
        <taxon>Micrococcales</taxon>
        <taxon>Intrasporangiaceae</taxon>
        <taxon>Knoellia</taxon>
    </lineage>
</organism>
<sequence>MQTGDDAVVLPCNPGQVRVEWFHAKRLPEGGMAA</sequence>
<evidence type="ECO:0000313" key="2">
    <source>
        <dbReference type="Proteomes" id="UP000030011"/>
    </source>
</evidence>
<keyword evidence="2" id="KW-1185">Reference proteome</keyword>
<gene>
    <name evidence="1" type="ORF">N803_04385</name>
</gene>
<comment type="caution">
    <text evidence="1">The sequence shown here is derived from an EMBL/GenBank/DDBJ whole genome shotgun (WGS) entry which is preliminary data.</text>
</comment>
<dbReference type="EMBL" id="AVPK01000010">
    <property type="protein sequence ID" value="KGN36534.1"/>
    <property type="molecule type" value="Genomic_DNA"/>
</dbReference>
<proteinExistence type="predicted"/>
<dbReference type="AlphaFoldDB" id="A0A0A0JIJ2"/>
<accession>A0A0A0JIJ2</accession>
<protein>
    <submittedName>
        <fullName evidence="1">Uncharacterized protein</fullName>
    </submittedName>
</protein>
<dbReference type="Proteomes" id="UP000030011">
    <property type="component" value="Unassembled WGS sequence"/>
</dbReference>